<dbReference type="SMART" id="SM00703">
    <property type="entry name" value="NRF"/>
    <property type="match status" value="1"/>
</dbReference>
<feature type="transmembrane region" description="Helical" evidence="1">
    <location>
        <begin position="542"/>
        <end position="562"/>
    </location>
</feature>
<feature type="chain" id="PRO_5047472695" evidence="2">
    <location>
        <begin position="20"/>
        <end position="723"/>
    </location>
</feature>
<keyword evidence="2" id="KW-0732">Signal</keyword>
<feature type="transmembrane region" description="Helical" evidence="1">
    <location>
        <begin position="404"/>
        <end position="426"/>
    </location>
</feature>
<dbReference type="PANTHER" id="PTHR11161:SF69">
    <property type="entry name" value="NOSE RESISTANT TO FLUOXETINE PROTEIN 6-LIKE PROTEIN"/>
    <property type="match status" value="1"/>
</dbReference>
<dbReference type="InterPro" id="IPR002656">
    <property type="entry name" value="Acyl_transf_3_dom"/>
</dbReference>
<keyword evidence="1" id="KW-1133">Transmembrane helix</keyword>
<dbReference type="RefSeq" id="XP_022242069.1">
    <property type="nucleotide sequence ID" value="XM_022386361.1"/>
</dbReference>
<feature type="transmembrane region" description="Helical" evidence="1">
    <location>
        <begin position="617"/>
        <end position="640"/>
    </location>
</feature>
<dbReference type="Pfam" id="PF20146">
    <property type="entry name" value="NRF"/>
    <property type="match status" value="1"/>
</dbReference>
<evidence type="ECO:0000313" key="5">
    <source>
        <dbReference type="RefSeq" id="XP_022242069.1"/>
    </source>
</evidence>
<keyword evidence="1" id="KW-0472">Membrane</keyword>
<protein>
    <submittedName>
        <fullName evidence="5">O-acyltransferase like protein-like</fullName>
    </submittedName>
</protein>
<name>A0ABM1SEL4_LIMPO</name>
<dbReference type="Proteomes" id="UP000694941">
    <property type="component" value="Unplaced"/>
</dbReference>
<feature type="transmembrane region" description="Helical" evidence="1">
    <location>
        <begin position="652"/>
        <end position="670"/>
    </location>
</feature>
<feature type="transmembrane region" description="Helical" evidence="1">
    <location>
        <begin position="574"/>
        <end position="597"/>
    </location>
</feature>
<feature type="transmembrane region" description="Helical" evidence="1">
    <location>
        <begin position="322"/>
        <end position="342"/>
    </location>
</feature>
<evidence type="ECO:0000256" key="2">
    <source>
        <dbReference type="SAM" id="SignalP"/>
    </source>
</evidence>
<keyword evidence="4" id="KW-1185">Reference proteome</keyword>
<dbReference type="InterPro" id="IPR006621">
    <property type="entry name" value="Nose-resist-to-fluoxetine_N"/>
</dbReference>
<dbReference type="Pfam" id="PF01757">
    <property type="entry name" value="Acyl_transf_3"/>
    <property type="match status" value="1"/>
</dbReference>
<evidence type="ECO:0000313" key="4">
    <source>
        <dbReference type="Proteomes" id="UP000694941"/>
    </source>
</evidence>
<reference evidence="5" key="1">
    <citation type="submission" date="2025-08" db="UniProtKB">
        <authorList>
            <consortium name="RefSeq"/>
        </authorList>
    </citation>
    <scope>IDENTIFICATION</scope>
    <source>
        <tissue evidence="5">Muscle</tissue>
    </source>
</reference>
<feature type="transmembrane region" description="Helical" evidence="1">
    <location>
        <begin position="495"/>
        <end position="514"/>
    </location>
</feature>
<organism evidence="4 5">
    <name type="scientific">Limulus polyphemus</name>
    <name type="common">Atlantic horseshoe crab</name>
    <dbReference type="NCBI Taxonomy" id="6850"/>
    <lineage>
        <taxon>Eukaryota</taxon>
        <taxon>Metazoa</taxon>
        <taxon>Ecdysozoa</taxon>
        <taxon>Arthropoda</taxon>
        <taxon>Chelicerata</taxon>
        <taxon>Merostomata</taxon>
        <taxon>Xiphosura</taxon>
        <taxon>Limulidae</taxon>
        <taxon>Limulus</taxon>
    </lineage>
</organism>
<dbReference type="InterPro" id="IPR052728">
    <property type="entry name" value="O2_lipid_transport_reg"/>
</dbReference>
<evidence type="ECO:0000259" key="3">
    <source>
        <dbReference type="SMART" id="SM00703"/>
    </source>
</evidence>
<feature type="domain" description="Nose resistant-to-fluoxetine protein N-terminal" evidence="3">
    <location>
        <begin position="72"/>
        <end position="211"/>
    </location>
</feature>
<feature type="signal peptide" evidence="2">
    <location>
        <begin position="1"/>
        <end position="19"/>
    </location>
</feature>
<proteinExistence type="predicted"/>
<dbReference type="GeneID" id="106459817"/>
<gene>
    <name evidence="5" type="primary">LOC106459817</name>
</gene>
<feature type="transmembrane region" description="Helical" evidence="1">
    <location>
        <begin position="682"/>
        <end position="704"/>
    </location>
</feature>
<dbReference type="PANTHER" id="PTHR11161">
    <property type="entry name" value="O-ACYLTRANSFERASE"/>
    <property type="match status" value="1"/>
</dbReference>
<evidence type="ECO:0000256" key="1">
    <source>
        <dbReference type="SAM" id="Phobius"/>
    </source>
</evidence>
<feature type="transmembrane region" description="Helical" evidence="1">
    <location>
        <begin position="221"/>
        <end position="246"/>
    </location>
</feature>
<sequence length="723" mass="81682">MRIATILVLCCCFYGECTQFPEEKSTKEALVNTSGAFIRNQPHLLSFSSSSIIQLYEELFESLQLGPAVNVSDQCANSTYLLRYAVQRQEPWALRMIDALGKPSSGILEGNVIFLGYYSECLETTAVLPGSTRGLRQFWGKYCLPTLSSKYTTSAPQEIPGPSYEILTSNSPKIGLCVPSTCSLTDVSIGFNRALQRVSRGWTATISHCYTKEANRLSDDAAAVSVITLFLVIIGLIILGTTFDIFSNIVQQTDLWFRKTEEAVTPKMNTSSKVICEQEEHSGFTHKVKQVMIALSLKNNLQKILSTSRTEESIDVLHGIRFLTIIWIITGHSCSFALRWLFFRSSIGIGYIAQSLWLQPLVNGTLSVDTFFFISGFLVTLLTLKQLKKSEGKFQLGVFYIHRYWRMTPLMMIIIVFSAVLLRYLVGGPECLDTIQMYDSWCKKNWWLNALYLQNFINTDNMCLSHSWYTAVDFQFYLVSPLIIYPLYRDLRWGALIWLFFFIATSVLTGMITATQDLPPVPLLTKAIPETVFNSYSSMVYIKPYCRMGPYLVGMALGYILFRTGRKVVLKTRYTVLGWSLAVVCNMLVLYGMWPAYEGKLPSNLTSAMYSALARTAWAVGLAWLTFACTAGYGGFITTFLSWKAFIPFSRLTYSAYLIHPVAMAALYGVQELTVDATYSYMMYLIFGNLVFTFILAFISSLFFEFPFAGLEKVILRKTSNRL</sequence>
<keyword evidence="1" id="KW-0812">Transmembrane</keyword>
<accession>A0ABM1SEL4</accession>
<feature type="transmembrane region" description="Helical" evidence="1">
    <location>
        <begin position="362"/>
        <end position="384"/>
    </location>
</feature>